<proteinExistence type="evidence at transcript level"/>
<name>B6SPU6_MAIZE</name>
<organism evidence="1">
    <name type="scientific">Zea mays</name>
    <name type="common">Maize</name>
    <dbReference type="NCBI Taxonomy" id="4577"/>
    <lineage>
        <taxon>Eukaryota</taxon>
        <taxon>Viridiplantae</taxon>
        <taxon>Streptophyta</taxon>
        <taxon>Embryophyta</taxon>
        <taxon>Tracheophyta</taxon>
        <taxon>Spermatophyta</taxon>
        <taxon>Magnoliopsida</taxon>
        <taxon>Liliopsida</taxon>
        <taxon>Poales</taxon>
        <taxon>Poaceae</taxon>
        <taxon>PACMAD clade</taxon>
        <taxon>Panicoideae</taxon>
        <taxon>Andropogonodae</taxon>
        <taxon>Andropogoneae</taxon>
        <taxon>Tripsacinae</taxon>
        <taxon>Zea</taxon>
    </lineage>
</organism>
<reference evidence="1" key="1">
    <citation type="journal article" date="2009" name="Plant Mol. Biol.">
        <title>Insights into corn genes derived from large-scale cDNA sequencing.</title>
        <authorList>
            <person name="Alexandrov N.N."/>
            <person name="Brover V.V."/>
            <person name="Freidin S."/>
            <person name="Troukhan M.E."/>
            <person name="Tatarinova T.V."/>
            <person name="Zhang H."/>
            <person name="Swaller T.J."/>
            <person name="Lu Y.P."/>
            <person name="Bouck J."/>
            <person name="Flavell R.B."/>
            <person name="Feldmann K.A."/>
        </authorList>
    </citation>
    <scope>NUCLEOTIDE SEQUENCE</scope>
</reference>
<accession>B6SPU6</accession>
<evidence type="ECO:0000313" key="1">
    <source>
        <dbReference type="EMBL" id="ACG26879.1"/>
    </source>
</evidence>
<protein>
    <submittedName>
        <fullName evidence="1">Uncharacterized protein</fullName>
    </submittedName>
</protein>
<dbReference type="AlphaFoldDB" id="B6SPU6"/>
<sequence>MRRSALAPTCKHIPMTFKMESSLYARVCLTEFVIGSEHLRREVDCLPHCHLSMMGIILANISTQDAGIQVCAHEETCTLTAG</sequence>
<dbReference type="EMBL" id="EU954761">
    <property type="protein sequence ID" value="ACG26879.1"/>
    <property type="molecule type" value="mRNA"/>
</dbReference>